<dbReference type="GO" id="GO:0004427">
    <property type="term" value="F:inorganic diphosphate phosphatase activity"/>
    <property type="evidence" value="ECO:0007669"/>
    <property type="project" value="UniProtKB-EC"/>
</dbReference>
<protein>
    <recommendedName>
        <fullName evidence="2">inorganic diphosphatase</fullName>
        <ecNumber evidence="2">3.6.1.1</ecNumber>
    </recommendedName>
</protein>
<dbReference type="PROSITE" id="PS00387">
    <property type="entry name" value="PPASE"/>
    <property type="match status" value="1"/>
</dbReference>
<evidence type="ECO:0000256" key="2">
    <source>
        <dbReference type="ARBA" id="ARBA00012146"/>
    </source>
</evidence>
<dbReference type="KEGG" id="scor:J3U87_04835"/>
<dbReference type="NCBIfam" id="NF001886">
    <property type="entry name" value="PRK00642.1"/>
    <property type="match status" value="1"/>
</dbReference>
<dbReference type="InterPro" id="IPR008162">
    <property type="entry name" value="Pyrophosphatase"/>
</dbReference>
<evidence type="ECO:0000313" key="7">
    <source>
        <dbReference type="Proteomes" id="UP000663929"/>
    </source>
</evidence>
<dbReference type="InterPro" id="IPR036649">
    <property type="entry name" value="Pyrophosphatase_sf"/>
</dbReference>
<sequence>MTQPTDPIWDMMGQLFQQHPWHGVTIGPDAPELVTCYVEMVSNDTIKYELDKVTGHLKVDRPQKYSNICPTLYGLIPQTYCAEKVAERCNERLERDDIVGDNDPLDVCILTEKNINHGNFFLQAIPIGGLRMLDGNEADDKIVAVMKDDRLYGHIRDIEELPKPLIDRLRHYFLTYKEAPDYLSSDRATRRAVEIPEIYHREEAYEVLRRSQEDYMEYFSHIKGMLTKMLRGPWFEIPSHPKAKDN</sequence>
<gene>
    <name evidence="6" type="ORF">J3U87_04835</name>
</gene>
<dbReference type="EC" id="3.6.1.1" evidence="2"/>
<keyword evidence="7" id="KW-1185">Reference proteome</keyword>
<dbReference type="Proteomes" id="UP000663929">
    <property type="component" value="Chromosome"/>
</dbReference>
<proteinExistence type="predicted"/>
<keyword evidence="4 6" id="KW-0378">Hydrolase</keyword>
<name>A0A8A4TZ32_SULCO</name>
<reference evidence="6" key="1">
    <citation type="submission" date="2021-03" db="EMBL/GenBank/DDBJ databases">
        <title>Acanthopleuribacteraceae sp. M133.</title>
        <authorList>
            <person name="Wang G."/>
        </authorList>
    </citation>
    <scope>NUCLEOTIDE SEQUENCE</scope>
    <source>
        <strain evidence="6">M133</strain>
    </source>
</reference>
<dbReference type="SUPFAM" id="SSF50324">
    <property type="entry name" value="Inorganic pyrophosphatase"/>
    <property type="match status" value="1"/>
</dbReference>
<dbReference type="Pfam" id="PF00719">
    <property type="entry name" value="Pyrophosphatase"/>
    <property type="match status" value="1"/>
</dbReference>
<dbReference type="RefSeq" id="WP_237381896.1">
    <property type="nucleotide sequence ID" value="NZ_CP071793.1"/>
</dbReference>
<evidence type="ECO:0000313" key="6">
    <source>
        <dbReference type="EMBL" id="QTD51775.1"/>
    </source>
</evidence>
<organism evidence="6 7">
    <name type="scientific">Sulfidibacter corallicola</name>
    <dbReference type="NCBI Taxonomy" id="2818388"/>
    <lineage>
        <taxon>Bacteria</taxon>
        <taxon>Pseudomonadati</taxon>
        <taxon>Acidobacteriota</taxon>
        <taxon>Holophagae</taxon>
        <taxon>Acanthopleuribacterales</taxon>
        <taxon>Acanthopleuribacteraceae</taxon>
        <taxon>Sulfidibacter</taxon>
    </lineage>
</organism>
<evidence type="ECO:0000256" key="5">
    <source>
        <dbReference type="ARBA" id="ARBA00022842"/>
    </source>
</evidence>
<dbReference type="AlphaFoldDB" id="A0A8A4TZ32"/>
<evidence type="ECO:0000256" key="1">
    <source>
        <dbReference type="ARBA" id="ARBA00001946"/>
    </source>
</evidence>
<comment type="cofactor">
    <cofactor evidence="1">
        <name>Mg(2+)</name>
        <dbReference type="ChEBI" id="CHEBI:18420"/>
    </cofactor>
</comment>
<evidence type="ECO:0000256" key="4">
    <source>
        <dbReference type="ARBA" id="ARBA00022801"/>
    </source>
</evidence>
<dbReference type="PANTHER" id="PTHR10286">
    <property type="entry name" value="INORGANIC PYROPHOSPHATASE"/>
    <property type="match status" value="1"/>
</dbReference>
<dbReference type="GO" id="GO:0000287">
    <property type="term" value="F:magnesium ion binding"/>
    <property type="evidence" value="ECO:0007669"/>
    <property type="project" value="InterPro"/>
</dbReference>
<dbReference type="GO" id="GO:0006796">
    <property type="term" value="P:phosphate-containing compound metabolic process"/>
    <property type="evidence" value="ECO:0007669"/>
    <property type="project" value="InterPro"/>
</dbReference>
<accession>A0A8A4TZ32</accession>
<dbReference type="Gene3D" id="3.90.80.10">
    <property type="entry name" value="Inorganic pyrophosphatase"/>
    <property type="match status" value="1"/>
</dbReference>
<dbReference type="EMBL" id="CP071793">
    <property type="protein sequence ID" value="QTD51775.1"/>
    <property type="molecule type" value="Genomic_DNA"/>
</dbReference>
<dbReference type="GO" id="GO:0005737">
    <property type="term" value="C:cytoplasm"/>
    <property type="evidence" value="ECO:0007669"/>
    <property type="project" value="InterPro"/>
</dbReference>
<evidence type="ECO:0000256" key="3">
    <source>
        <dbReference type="ARBA" id="ARBA00022723"/>
    </source>
</evidence>
<keyword evidence="5" id="KW-0460">Magnesium</keyword>
<keyword evidence="3" id="KW-0479">Metal-binding</keyword>